<dbReference type="InterPro" id="IPR041633">
    <property type="entry name" value="Polbeta"/>
</dbReference>
<dbReference type="Gene3D" id="3.30.460.10">
    <property type="entry name" value="Beta Polymerase, domain 2"/>
    <property type="match status" value="1"/>
</dbReference>
<feature type="domain" description="Polymerase beta nucleotidyltransferase" evidence="1">
    <location>
        <begin position="16"/>
        <end position="89"/>
    </location>
</feature>
<dbReference type="AlphaFoldDB" id="H3ZLV8"/>
<dbReference type="PaxDb" id="523849-OCC_01634"/>
<dbReference type="Proteomes" id="UP000015502">
    <property type="component" value="Chromosome"/>
</dbReference>
<proteinExistence type="predicted"/>
<protein>
    <submittedName>
        <fullName evidence="2">Nucleotidyltransferase</fullName>
    </submittedName>
</protein>
<evidence type="ECO:0000313" key="3">
    <source>
        <dbReference type="Proteomes" id="UP000015502"/>
    </source>
</evidence>
<evidence type="ECO:0000313" key="2">
    <source>
        <dbReference type="EMBL" id="EHR79045.1"/>
    </source>
</evidence>
<keyword evidence="3" id="KW-1185">Reference proteome</keyword>
<dbReference type="GO" id="GO:0016740">
    <property type="term" value="F:transferase activity"/>
    <property type="evidence" value="ECO:0007669"/>
    <property type="project" value="UniProtKB-KW"/>
</dbReference>
<organism evidence="2 3">
    <name type="scientific">Thermococcus litoralis (strain ATCC 51850 / DSM 5473 / JCM 8560 / NS-C)</name>
    <dbReference type="NCBI Taxonomy" id="523849"/>
    <lineage>
        <taxon>Archaea</taxon>
        <taxon>Methanobacteriati</taxon>
        <taxon>Methanobacteriota</taxon>
        <taxon>Thermococci</taxon>
        <taxon>Thermococcales</taxon>
        <taxon>Thermococcaceae</taxon>
        <taxon>Thermococcus</taxon>
    </lineage>
</organism>
<gene>
    <name evidence="2" type="ORF">OCC_01634</name>
</gene>
<dbReference type="STRING" id="523849.OCC_01634"/>
<reference evidence="2 3" key="1">
    <citation type="journal article" date="2012" name="J. Bacteriol.">
        <title>Genome sequence of the model hyperthermophilic archaeon Thermococcus litoralis NS-C.</title>
        <authorList>
            <person name="Gardner A.F."/>
            <person name="Kumar S."/>
            <person name="Perler F.B."/>
        </authorList>
    </citation>
    <scope>NUCLEOTIDE SEQUENCE [LARGE SCALE GENOMIC DNA]</scope>
    <source>
        <strain evidence="3">ATCC 51850 / DSM 5473 / JCM 8560 / NS-C</strain>
    </source>
</reference>
<evidence type="ECO:0000259" key="1">
    <source>
        <dbReference type="Pfam" id="PF18765"/>
    </source>
</evidence>
<accession>H3ZLV8</accession>
<dbReference type="KEGG" id="tlt:OCC_01634"/>
<dbReference type="HOGENOM" id="CLU_1286382_0_0_2"/>
<name>H3ZLV8_THELN</name>
<dbReference type="Pfam" id="PF18765">
    <property type="entry name" value="Polbeta"/>
    <property type="match status" value="1"/>
</dbReference>
<dbReference type="InterPro" id="IPR043519">
    <property type="entry name" value="NT_sf"/>
</dbReference>
<dbReference type="SUPFAM" id="SSF81301">
    <property type="entry name" value="Nucleotidyltransferase"/>
    <property type="match status" value="1"/>
</dbReference>
<dbReference type="OrthoDB" id="91847at2157"/>
<dbReference type="EMBL" id="CP006670">
    <property type="protein sequence ID" value="EHR79045.1"/>
    <property type="molecule type" value="Genomic_DNA"/>
</dbReference>
<sequence length="201" mass="23083">MQSSNLPTELNRLMETAKKFKKTHKKVFDIVLYGSSVKGKGEPNDYDFMLILRKAREDDRFDLAFEFKQRLLDLGFPHDKLDVKALNLEDLFDPNYLASPGIIIEGFSLTKGKPIHELLNGESYALFVLDVSRLEGNEKTKFQFALKGRDGKGGIIKELSGRYLGPWVVLVPIEEAYRFKEFLDFWGVKFESYLMFGVKGL</sequence>